<accession>A0AAD8GCZ6</accession>
<proteinExistence type="predicted"/>
<feature type="region of interest" description="Disordered" evidence="1">
    <location>
        <begin position="209"/>
        <end position="230"/>
    </location>
</feature>
<dbReference type="Proteomes" id="UP001230051">
    <property type="component" value="Unassembled WGS sequence"/>
</dbReference>
<keyword evidence="3" id="KW-1185">Reference proteome</keyword>
<organism evidence="2 3">
    <name type="scientific">Acipenser oxyrinchus oxyrinchus</name>
    <dbReference type="NCBI Taxonomy" id="40147"/>
    <lineage>
        <taxon>Eukaryota</taxon>
        <taxon>Metazoa</taxon>
        <taxon>Chordata</taxon>
        <taxon>Craniata</taxon>
        <taxon>Vertebrata</taxon>
        <taxon>Euteleostomi</taxon>
        <taxon>Actinopterygii</taxon>
        <taxon>Chondrostei</taxon>
        <taxon>Acipenseriformes</taxon>
        <taxon>Acipenseridae</taxon>
        <taxon>Acipenser</taxon>
    </lineage>
</organism>
<sequence>MPRTYKRRTNRGTPQEVMERATKLVIEKNQTIRSVAKNFDICHVSLSRFVKKTQMASEKGSETPPPVVGYKSHRVFNEELETALEEYLIQTAELYCGLTPYEVRKLAYQCAVHYKLSFPQRWSETGMAGPDWFTSFQRRHPGLTKKAHQTSNVAQATCFKRIGEAQNDQGPSDEVFSEPQVPQETQKNLITECGLLTTPVVGAISFPPKKRCPPRQAGPKKRTGKGGRKNINMINAQGILVEEEIAYSRN</sequence>
<evidence type="ECO:0000313" key="2">
    <source>
        <dbReference type="EMBL" id="KAK1172125.1"/>
    </source>
</evidence>
<dbReference type="AlphaFoldDB" id="A0AAD8GCZ6"/>
<feature type="compositionally biased region" description="Basic residues" evidence="1">
    <location>
        <begin position="209"/>
        <end position="228"/>
    </location>
</feature>
<reference evidence="2" key="1">
    <citation type="submission" date="2022-02" db="EMBL/GenBank/DDBJ databases">
        <title>Atlantic sturgeon de novo genome assembly.</title>
        <authorList>
            <person name="Stock M."/>
            <person name="Klopp C."/>
            <person name="Guiguen Y."/>
            <person name="Cabau C."/>
            <person name="Parinello H."/>
            <person name="Santidrian Yebra-Pimentel E."/>
            <person name="Kuhl H."/>
            <person name="Dirks R.P."/>
            <person name="Guessner J."/>
            <person name="Wuertz S."/>
            <person name="Du K."/>
            <person name="Schartl M."/>
        </authorList>
    </citation>
    <scope>NUCLEOTIDE SEQUENCE</scope>
    <source>
        <strain evidence="2">STURGEONOMICS-FGT-2020</strain>
        <tissue evidence="2">Whole blood</tissue>
    </source>
</reference>
<evidence type="ECO:0000313" key="3">
    <source>
        <dbReference type="Proteomes" id="UP001230051"/>
    </source>
</evidence>
<evidence type="ECO:0000256" key="1">
    <source>
        <dbReference type="SAM" id="MobiDB-lite"/>
    </source>
</evidence>
<gene>
    <name evidence="2" type="ORF">AOXY_G4624</name>
</gene>
<dbReference type="EMBL" id="JAGXEW010000004">
    <property type="protein sequence ID" value="KAK1172125.1"/>
    <property type="molecule type" value="Genomic_DNA"/>
</dbReference>
<name>A0AAD8GCZ6_ACIOX</name>
<protein>
    <recommendedName>
        <fullName evidence="4">HTH CENPB-type domain-containing protein</fullName>
    </recommendedName>
</protein>
<comment type="caution">
    <text evidence="2">The sequence shown here is derived from an EMBL/GenBank/DDBJ whole genome shotgun (WGS) entry which is preliminary data.</text>
</comment>
<evidence type="ECO:0008006" key="4">
    <source>
        <dbReference type="Google" id="ProtNLM"/>
    </source>
</evidence>